<dbReference type="InterPro" id="IPR024311">
    <property type="entry name" value="Lipocalin-like"/>
</dbReference>
<protein>
    <recommendedName>
        <fullName evidence="1">Lipocalin-like domain-containing protein</fullName>
    </recommendedName>
</protein>
<dbReference type="EMBL" id="CP031417">
    <property type="protein sequence ID" value="AXK82780.1"/>
    <property type="molecule type" value="Genomic_DNA"/>
</dbReference>
<evidence type="ECO:0000313" key="2">
    <source>
        <dbReference type="EMBL" id="AXK82780.1"/>
    </source>
</evidence>
<dbReference type="KEGG" id="ptaw:DW352_20995"/>
<feature type="domain" description="Lipocalin-like" evidence="1">
    <location>
        <begin position="13"/>
        <end position="128"/>
    </location>
</feature>
<evidence type="ECO:0000313" key="3">
    <source>
        <dbReference type="Proteomes" id="UP000254889"/>
    </source>
</evidence>
<reference evidence="2 3" key="1">
    <citation type="submission" date="2018-07" db="EMBL/GenBank/DDBJ databases">
        <authorList>
            <person name="Quirk P.G."/>
            <person name="Krulwich T.A."/>
        </authorList>
    </citation>
    <scope>NUCLEOTIDE SEQUENCE [LARGE SCALE GENOMIC DNA]</scope>
    <source>
        <strain evidence="2 3">CC-BB4</strain>
    </source>
</reference>
<sequence>MSAAGGGIRERLVGAWRYVGTRLNGENVNRGASPKGMIYYGPAGEMSVQIAPDVARPRAGSVMTPDEAFDALKDYIAYFGTYSIDEAAGTVTHHREASIQPGDSGDFVRRVEFTGDRLVLRPPNSTMEVTWQRIK</sequence>
<dbReference type="Proteomes" id="UP000254889">
    <property type="component" value="Chromosome"/>
</dbReference>
<proteinExistence type="predicted"/>
<evidence type="ECO:0000259" key="1">
    <source>
        <dbReference type="Pfam" id="PF13924"/>
    </source>
</evidence>
<accession>A0A346A0T3</accession>
<organism evidence="2 3">
    <name type="scientific">Pseudolabrys taiwanensis</name>
    <dbReference type="NCBI Taxonomy" id="331696"/>
    <lineage>
        <taxon>Bacteria</taxon>
        <taxon>Pseudomonadati</taxon>
        <taxon>Pseudomonadota</taxon>
        <taxon>Alphaproteobacteria</taxon>
        <taxon>Hyphomicrobiales</taxon>
        <taxon>Xanthobacteraceae</taxon>
        <taxon>Pseudolabrys</taxon>
    </lineage>
</organism>
<keyword evidence="3" id="KW-1185">Reference proteome</keyword>
<dbReference type="Pfam" id="PF13924">
    <property type="entry name" value="Lipocalin_5"/>
    <property type="match status" value="1"/>
</dbReference>
<gene>
    <name evidence="2" type="ORF">DW352_20995</name>
</gene>
<dbReference type="OrthoDB" id="8370150at2"/>
<dbReference type="AlphaFoldDB" id="A0A346A0T3"/>
<name>A0A346A0T3_9HYPH</name>